<dbReference type="Proteomes" id="UP000663844">
    <property type="component" value="Unassembled WGS sequence"/>
</dbReference>
<dbReference type="EMBL" id="CAJOAZ010003452">
    <property type="protein sequence ID" value="CAF4008431.1"/>
    <property type="molecule type" value="Genomic_DNA"/>
</dbReference>
<dbReference type="InterPro" id="IPR036322">
    <property type="entry name" value="WD40_repeat_dom_sf"/>
</dbReference>
<evidence type="ECO:0000259" key="1">
    <source>
        <dbReference type="PROSITE" id="PS50181"/>
    </source>
</evidence>
<sequence length="431" mass="50006">MSDNETNENEFSSNDCNNGMCQCGLFELLPPEIWLNLFSYMSAEFIAEKLSLVCKPLRRFIVSSQSYWKYRYEQRVRAPYRAVVTTNRTWLNVCDKLERMGHEWQQCAEQHQNILSISGVHIGPIINTLLLEDGYTCITGSRDSSICCLDLRQLVRPEETKVTNIYDSPYVSKRAHDQQQRWIWSLDHEANIISSTSSNSEIRLWDLNKDMCEISRIKLQATFAMTHRLRDSLLYAGIYNGHIHVYDTRINNTDNNNSRVHIERVTPRGYIHALEVQDDYILVMHKPSTLCIYDRRTWKKIENVQLNLGERVSSYYKDSLLFLGTNEGFVHVFSWKKDHCEFIEKIRTEHGCQITALHHSQGILQTCTATTKTLAIDQLSTPTINLARIVADTHDQHLCMAANDYGLTVIGGSDNNLITVYRDEFRRWHAL</sequence>
<accession>A0A813MPZ9</accession>
<dbReference type="InterPro" id="IPR036047">
    <property type="entry name" value="F-box-like_dom_sf"/>
</dbReference>
<dbReference type="Gene3D" id="2.130.10.10">
    <property type="entry name" value="YVTN repeat-like/Quinoprotein amine dehydrogenase"/>
    <property type="match status" value="1"/>
</dbReference>
<evidence type="ECO:0000313" key="3">
    <source>
        <dbReference type="EMBL" id="CAF4008431.1"/>
    </source>
</evidence>
<dbReference type="InterPro" id="IPR001810">
    <property type="entry name" value="F-box_dom"/>
</dbReference>
<dbReference type="EMBL" id="CAJNOG010000004">
    <property type="protein sequence ID" value="CAF0728175.1"/>
    <property type="molecule type" value="Genomic_DNA"/>
</dbReference>
<dbReference type="InterPro" id="IPR015943">
    <property type="entry name" value="WD40/YVTN_repeat-like_dom_sf"/>
</dbReference>
<dbReference type="PANTHER" id="PTHR19855">
    <property type="entry name" value="WD40 REPEAT PROTEIN 12, 37"/>
    <property type="match status" value="1"/>
</dbReference>
<dbReference type="Pfam" id="PF00646">
    <property type="entry name" value="F-box"/>
    <property type="match status" value="1"/>
</dbReference>
<dbReference type="Gene3D" id="1.20.1280.50">
    <property type="match status" value="1"/>
</dbReference>
<reference evidence="2" key="1">
    <citation type="submission" date="2021-02" db="EMBL/GenBank/DDBJ databases">
        <authorList>
            <person name="Nowell W R."/>
        </authorList>
    </citation>
    <scope>NUCLEOTIDE SEQUENCE</scope>
</reference>
<dbReference type="SUPFAM" id="SSF81383">
    <property type="entry name" value="F-box domain"/>
    <property type="match status" value="1"/>
</dbReference>
<feature type="domain" description="F-box" evidence="1">
    <location>
        <begin position="23"/>
        <end position="71"/>
    </location>
</feature>
<dbReference type="PROSITE" id="PS50181">
    <property type="entry name" value="FBOX"/>
    <property type="match status" value="1"/>
</dbReference>
<comment type="caution">
    <text evidence="2">The sequence shown here is derived from an EMBL/GenBank/DDBJ whole genome shotgun (WGS) entry which is preliminary data.</text>
</comment>
<evidence type="ECO:0000313" key="4">
    <source>
        <dbReference type="Proteomes" id="UP000663845"/>
    </source>
</evidence>
<protein>
    <recommendedName>
        <fullName evidence="1">F-box domain-containing protein</fullName>
    </recommendedName>
</protein>
<dbReference type="PANTHER" id="PTHR19855:SF34">
    <property type="entry name" value="F-BOX_WD REPEAT-CONTAINING PROTEIN 9"/>
    <property type="match status" value="1"/>
</dbReference>
<dbReference type="SUPFAM" id="SSF50978">
    <property type="entry name" value="WD40 repeat-like"/>
    <property type="match status" value="1"/>
</dbReference>
<proteinExistence type="predicted"/>
<dbReference type="Proteomes" id="UP000663845">
    <property type="component" value="Unassembled WGS sequence"/>
</dbReference>
<dbReference type="AlphaFoldDB" id="A0A813MPZ9"/>
<gene>
    <name evidence="2" type="ORF">JYZ213_LOCUS967</name>
    <name evidence="3" type="ORF">OXD698_LOCUS29947</name>
</gene>
<evidence type="ECO:0000313" key="2">
    <source>
        <dbReference type="EMBL" id="CAF0728175.1"/>
    </source>
</evidence>
<organism evidence="2 4">
    <name type="scientific">Adineta steineri</name>
    <dbReference type="NCBI Taxonomy" id="433720"/>
    <lineage>
        <taxon>Eukaryota</taxon>
        <taxon>Metazoa</taxon>
        <taxon>Spiralia</taxon>
        <taxon>Gnathifera</taxon>
        <taxon>Rotifera</taxon>
        <taxon>Eurotatoria</taxon>
        <taxon>Bdelloidea</taxon>
        <taxon>Adinetida</taxon>
        <taxon>Adinetidae</taxon>
        <taxon>Adineta</taxon>
    </lineage>
</organism>
<name>A0A813MPZ9_9BILA</name>